<dbReference type="AlphaFoldDB" id="A0A6V7IHF5"/>
<protein>
    <submittedName>
        <fullName evidence="1">Uncharacterized protein</fullName>
    </submittedName>
</protein>
<evidence type="ECO:0000313" key="1">
    <source>
        <dbReference type="EMBL" id="CAD1538686.1"/>
    </source>
</evidence>
<organism evidence="1">
    <name type="scientific">Bracon brevicornis</name>
    <dbReference type="NCBI Taxonomy" id="1563983"/>
    <lineage>
        <taxon>Eukaryota</taxon>
        <taxon>Metazoa</taxon>
        <taxon>Ecdysozoa</taxon>
        <taxon>Arthropoda</taxon>
        <taxon>Hexapoda</taxon>
        <taxon>Insecta</taxon>
        <taxon>Pterygota</taxon>
        <taxon>Neoptera</taxon>
        <taxon>Endopterygota</taxon>
        <taxon>Hymenoptera</taxon>
        <taxon>Apocrita</taxon>
        <taxon>Ichneumonoidea</taxon>
        <taxon>Braconidae</taxon>
        <taxon>Braconinae</taxon>
        <taxon>Bracon</taxon>
    </lineage>
</organism>
<gene>
    <name evidence="1" type="ORF">BBRV_LOCUS24423</name>
</gene>
<reference evidence="1" key="1">
    <citation type="submission" date="2020-07" db="EMBL/GenBank/DDBJ databases">
        <authorList>
            <person name="Ferguson B K."/>
        </authorList>
    </citation>
    <scope>NUCLEOTIDE SEQUENCE</scope>
    <source>
        <strain evidence="1">L06</strain>
    </source>
</reference>
<proteinExistence type="predicted"/>
<sequence length="478" mass="57043">MAKYQLNVRLRRMAAIQIAKYLWRHSQLSLAVKRIKNPNEDDFYPRMYSRNSVSPTGITMEQVYNSLTSIINQLPLPDVLKEEVRFVVASMGKHINTYLELLINREYRNIEYEFDKHVDHLHWTCLGTIDQTETVRSMYQANVLEENYSSFKKLSYYCADDCIRDVQPKVSKDDVRVTDTSFNISPLRFAFPWIMPFYWDRHLKNREAEVIAQLVHSCNEMRYYDYDEAYSLNENLFIMSVLAGNYWSLRYFWNLLDDNQKSRAMSKMANSHNCQKQIEEQWVAKDIEVIVFLLQQLSHYQLHNLLIIMLGSDVVICKLLNWPWYSIFFEVLEDLWMYHPKFNYAPIISGLLGAVKEVKRIPNVCRDYCEIFQKIWYKNPGDMKKKLDYEQIISEAIRHQAIAGLAWIINCYELSNRRRQFVDCARQAFKGSYEDRKALDEFLNTVLISEEEREPFRNEVIAEYEERKIQYKLNFLGE</sequence>
<name>A0A6V7IHF5_9HYME</name>
<accession>A0A6V7IHF5</accession>
<dbReference type="EMBL" id="CADCXW020000003">
    <property type="protein sequence ID" value="CAD1538686.1"/>
    <property type="molecule type" value="Genomic_DNA"/>
</dbReference>